<keyword evidence="1" id="KW-0418">Kinase</keyword>
<dbReference type="EMBL" id="SRYA01000001">
    <property type="protein sequence ID" value="TGY98324.1"/>
    <property type="molecule type" value="Genomic_DNA"/>
</dbReference>
<name>A0AC61S2X2_9FIRM</name>
<reference evidence="1" key="1">
    <citation type="submission" date="2019-04" db="EMBL/GenBank/DDBJ databases">
        <title>Microbes associate with the intestines of laboratory mice.</title>
        <authorList>
            <person name="Navarre W."/>
            <person name="Wong E."/>
            <person name="Huang K."/>
            <person name="Tropini C."/>
            <person name="Ng K."/>
            <person name="Yu B."/>
        </authorList>
    </citation>
    <scope>NUCLEOTIDE SEQUENCE</scope>
    <source>
        <strain evidence="1">NM01_1-7b</strain>
    </source>
</reference>
<protein>
    <submittedName>
        <fullName evidence="1">Adenosylcobinamide kinase</fullName>
    </submittedName>
</protein>
<accession>A0AC61S2X2</accession>
<evidence type="ECO:0000313" key="2">
    <source>
        <dbReference type="Proteomes" id="UP000304953"/>
    </source>
</evidence>
<evidence type="ECO:0000313" key="1">
    <source>
        <dbReference type="EMBL" id="TGY98324.1"/>
    </source>
</evidence>
<proteinExistence type="predicted"/>
<sequence>MVKSNDVDTAEEKVQRKNHDINNSGRKSAEEKTMILITGGAFQGKSEMAKQLYFAQENGKEPLILEGKTEEMELLKKADIILHFHLWIRSLLEEGKDPYAMTEQLLKANPRVLITMNQMGCGIVPMDAFDRKYRETVGRIGCLLAKQAQEAYLVNCGIAKRLK</sequence>
<dbReference type="Proteomes" id="UP000304953">
    <property type="component" value="Unassembled WGS sequence"/>
</dbReference>
<comment type="caution">
    <text evidence="1">The sequence shown here is derived from an EMBL/GenBank/DDBJ whole genome shotgun (WGS) entry which is preliminary data.</text>
</comment>
<organism evidence="1 2">
    <name type="scientific">Petralouisia muris</name>
    <dbReference type="NCBI Taxonomy" id="3032872"/>
    <lineage>
        <taxon>Bacteria</taxon>
        <taxon>Bacillati</taxon>
        <taxon>Bacillota</taxon>
        <taxon>Clostridia</taxon>
        <taxon>Lachnospirales</taxon>
        <taxon>Lachnospiraceae</taxon>
        <taxon>Petralouisia</taxon>
    </lineage>
</organism>
<keyword evidence="2" id="KW-1185">Reference proteome</keyword>
<keyword evidence="1" id="KW-0808">Transferase</keyword>
<gene>
    <name evidence="1" type="ORF">E5329_00640</name>
</gene>